<feature type="non-terminal residue" evidence="2">
    <location>
        <position position="196"/>
    </location>
</feature>
<organism evidence="2 3">
    <name type="scientific">Durusdinium trenchii</name>
    <dbReference type="NCBI Taxonomy" id="1381693"/>
    <lineage>
        <taxon>Eukaryota</taxon>
        <taxon>Sar</taxon>
        <taxon>Alveolata</taxon>
        <taxon>Dinophyceae</taxon>
        <taxon>Suessiales</taxon>
        <taxon>Symbiodiniaceae</taxon>
        <taxon>Durusdinium</taxon>
    </lineage>
</organism>
<proteinExistence type="predicted"/>
<keyword evidence="3" id="KW-1185">Reference proteome</keyword>
<comment type="caution">
    <text evidence="2">The sequence shown here is derived from an EMBL/GenBank/DDBJ whole genome shotgun (WGS) entry which is preliminary data.</text>
</comment>
<feature type="compositionally biased region" description="Polar residues" evidence="1">
    <location>
        <begin position="1"/>
        <end position="11"/>
    </location>
</feature>
<evidence type="ECO:0000313" key="3">
    <source>
        <dbReference type="Proteomes" id="UP001642484"/>
    </source>
</evidence>
<evidence type="ECO:0000313" key="2">
    <source>
        <dbReference type="EMBL" id="CAK9017875.1"/>
    </source>
</evidence>
<accession>A0ABP0JTT1</accession>
<sequence>MHLSVDTSLGLSESEPEPDETEWKPAQFNSTLASSITEDISSRRSSKTLKGILALAEQAAEASHSAAMSLESGLHDTLNEMNSFSGIAQTTSEHCSRETKRISADVQQRALALKADDLSDSAESRISVSGIDTGHNDLDPRQWPCIWLEPSILDPLKKLRVSGAQVPGGVHKEVLTQHVWDLCREHEELLRMADEQ</sequence>
<reference evidence="2 3" key="1">
    <citation type="submission" date="2024-02" db="EMBL/GenBank/DDBJ databases">
        <authorList>
            <person name="Chen Y."/>
            <person name="Shah S."/>
            <person name="Dougan E. K."/>
            <person name="Thang M."/>
            <person name="Chan C."/>
        </authorList>
    </citation>
    <scope>NUCLEOTIDE SEQUENCE [LARGE SCALE GENOMIC DNA]</scope>
</reference>
<name>A0ABP0JTT1_9DINO</name>
<feature type="region of interest" description="Disordered" evidence="1">
    <location>
        <begin position="1"/>
        <end position="45"/>
    </location>
</feature>
<dbReference type="Proteomes" id="UP001642484">
    <property type="component" value="Unassembled WGS sequence"/>
</dbReference>
<protein>
    <submittedName>
        <fullName evidence="2">Uncharacterized protein</fullName>
    </submittedName>
</protein>
<feature type="compositionally biased region" description="Polar residues" evidence="1">
    <location>
        <begin position="27"/>
        <end position="39"/>
    </location>
</feature>
<dbReference type="EMBL" id="CAXAMN010006524">
    <property type="protein sequence ID" value="CAK9017875.1"/>
    <property type="molecule type" value="Genomic_DNA"/>
</dbReference>
<evidence type="ECO:0000256" key="1">
    <source>
        <dbReference type="SAM" id="MobiDB-lite"/>
    </source>
</evidence>
<gene>
    <name evidence="2" type="ORF">CCMP2556_LOCUS13037</name>
</gene>